<feature type="region of interest" description="Disordered" evidence="1">
    <location>
        <begin position="1"/>
        <end position="57"/>
    </location>
</feature>
<evidence type="ECO:0000313" key="2">
    <source>
        <dbReference type="EMBL" id="TGO19778.1"/>
    </source>
</evidence>
<reference evidence="2 3" key="1">
    <citation type="submission" date="2017-12" db="EMBL/GenBank/DDBJ databases">
        <title>Comparative genomics of Botrytis spp.</title>
        <authorList>
            <person name="Valero-Jimenez C.A."/>
            <person name="Tapia P."/>
            <person name="Veloso J."/>
            <person name="Silva-Moreno E."/>
            <person name="Staats M."/>
            <person name="Valdes J.H."/>
            <person name="Van Kan J.A.L."/>
        </authorList>
    </citation>
    <scope>NUCLEOTIDE SEQUENCE [LARGE SCALE GENOMIC DNA]</scope>
    <source>
        <strain evidence="2 3">Bt9001</strain>
    </source>
</reference>
<protein>
    <submittedName>
        <fullName evidence="2">Uncharacterized protein</fullName>
    </submittedName>
</protein>
<evidence type="ECO:0000313" key="3">
    <source>
        <dbReference type="Proteomes" id="UP000297777"/>
    </source>
</evidence>
<evidence type="ECO:0000256" key="1">
    <source>
        <dbReference type="SAM" id="MobiDB-lite"/>
    </source>
</evidence>
<feature type="compositionally biased region" description="Polar residues" evidence="1">
    <location>
        <begin position="26"/>
        <end position="52"/>
    </location>
</feature>
<organism evidence="2 3">
    <name type="scientific">Botrytis tulipae</name>
    <dbReference type="NCBI Taxonomy" id="87230"/>
    <lineage>
        <taxon>Eukaryota</taxon>
        <taxon>Fungi</taxon>
        <taxon>Dikarya</taxon>
        <taxon>Ascomycota</taxon>
        <taxon>Pezizomycotina</taxon>
        <taxon>Leotiomycetes</taxon>
        <taxon>Helotiales</taxon>
        <taxon>Sclerotiniaceae</taxon>
        <taxon>Botrytis</taxon>
    </lineage>
</organism>
<dbReference type="OrthoDB" id="3559344at2759"/>
<accession>A0A4Z1F8C2</accession>
<dbReference type="Proteomes" id="UP000297777">
    <property type="component" value="Unassembled WGS sequence"/>
</dbReference>
<dbReference type="EMBL" id="PQXH01000002">
    <property type="protein sequence ID" value="TGO19778.1"/>
    <property type="molecule type" value="Genomic_DNA"/>
</dbReference>
<dbReference type="AlphaFoldDB" id="A0A4Z1F8C2"/>
<keyword evidence="3" id="KW-1185">Reference proteome</keyword>
<comment type="caution">
    <text evidence="2">The sequence shown here is derived from an EMBL/GenBank/DDBJ whole genome shotgun (WGS) entry which is preliminary data.</text>
</comment>
<gene>
    <name evidence="2" type="ORF">BTUL_0002g00200</name>
</gene>
<name>A0A4Z1F8C2_9HELO</name>
<proteinExistence type="predicted"/>
<sequence length="101" mass="11307">MPVIPKTQESSKQRDANQRTGKKTKVSNGSTVEKASRSADPNTIPRSSQGNWNDGLKTMNRVREQDDANDRRDNGVEPGVLAYAAKKLVDKKKDVKRELLR</sequence>